<evidence type="ECO:0000313" key="4">
    <source>
        <dbReference type="Proteomes" id="UP000051449"/>
    </source>
</evidence>
<protein>
    <submittedName>
        <fullName evidence="3">DUF4145 domain-containing protein</fullName>
    </submittedName>
</protein>
<evidence type="ECO:0000313" key="3">
    <source>
        <dbReference type="EMBL" id="MVM93386.1"/>
    </source>
</evidence>
<dbReference type="KEGG" id="abau:IX87_20255"/>
<organism evidence="3 5">
    <name type="scientific">Acinetobacter baumannii</name>
    <dbReference type="NCBI Taxonomy" id="470"/>
    <lineage>
        <taxon>Bacteria</taxon>
        <taxon>Pseudomonadati</taxon>
        <taxon>Pseudomonadota</taxon>
        <taxon>Gammaproteobacteria</taxon>
        <taxon>Moraxellales</taxon>
        <taxon>Moraxellaceae</taxon>
        <taxon>Acinetobacter</taxon>
        <taxon>Acinetobacter calcoaceticus/baumannii complex</taxon>
    </lineage>
</organism>
<dbReference type="EMBL" id="WPIP01000199">
    <property type="protein sequence ID" value="MVM93386.1"/>
    <property type="molecule type" value="Genomic_DNA"/>
</dbReference>
<dbReference type="RefSeq" id="WP_024437563.1">
    <property type="nucleotide sequence ID" value="NZ_CM125926.1"/>
</dbReference>
<reference evidence="2 4" key="1">
    <citation type="submission" date="2015-10" db="EMBL/GenBank/DDBJ databases">
        <title>The utility of whole genome sequencing in characterizing Acinetobacter epidemiology and analyzing hospital outbreaks.</title>
        <authorList>
            <person name="Ozer E.A."/>
            <person name="Fitzpatrick M.A."/>
            <person name="Hauser A.R."/>
        </authorList>
    </citation>
    <scope>NUCLEOTIDE SEQUENCE [LARGE SCALE GENOMIC DNA]</scope>
    <source>
        <strain evidence="2 4">ABBL072</strain>
    </source>
</reference>
<gene>
    <name evidence="2" type="ORF">APD33_07110</name>
    <name evidence="3" type="ORF">GNY86_17775</name>
</gene>
<evidence type="ECO:0000259" key="1">
    <source>
        <dbReference type="Pfam" id="PF05168"/>
    </source>
</evidence>
<dbReference type="Proteomes" id="UP000439424">
    <property type="component" value="Unassembled WGS sequence"/>
</dbReference>
<dbReference type="InterPro" id="IPR007842">
    <property type="entry name" value="HEPN_dom"/>
</dbReference>
<reference evidence="3 5" key="2">
    <citation type="submission" date="2019-11" db="EMBL/GenBank/DDBJ databases">
        <title>Multidrug-resistant Acinetobacter baumannii moving toward extensively drug-resistant over fifteen years in South of Brazil.</title>
        <authorList>
            <person name="Fedrigo N.H."/>
            <person name="Cerdeira L."/>
            <person name="Fuga B."/>
            <person name="Marini P.V.B."/>
            <person name="Shinohara D.R."/>
            <person name="Carrara-Marroni F.E."/>
            <person name="Lincopan N."/>
            <person name="Tognim M.C.B."/>
        </authorList>
    </citation>
    <scope>NUCLEOTIDE SEQUENCE [LARGE SCALE GENOMIC DNA]</scope>
    <source>
        <strain evidence="3 5">Ac576</strain>
    </source>
</reference>
<dbReference type="EMBL" id="LLGC01000086">
    <property type="protein sequence ID" value="KQE09286.1"/>
    <property type="molecule type" value="Genomic_DNA"/>
</dbReference>
<evidence type="ECO:0000313" key="2">
    <source>
        <dbReference type="EMBL" id="KQE09286.1"/>
    </source>
</evidence>
<evidence type="ECO:0000313" key="5">
    <source>
        <dbReference type="Proteomes" id="UP000439424"/>
    </source>
</evidence>
<proteinExistence type="predicted"/>
<dbReference type="KEGG" id="abk:LX00_09525"/>
<name>A0A6I4HVE7_ACIBA</name>
<sequence length="231" mass="26281">MSQKILNRFEELIKEAKSIAQHKRNKTVQRAGISKSVDYFEEPINELYLTWKVKTENLLRVACGEDSVHYQTFLREKENGLYAPIKLQNSIPVILAAYDDLKGGFLISFKQIVQAEVFDSELEQAKSLLENGYKNAAAVIAGVVLETAIKELCTNNGIDIYLPDGKREKKLEKLNEELTKAGIYPLTQQKKITYYADIRNNAAHGKPENFDSDEVKDMIKGVEKFLIDYLS</sequence>
<comment type="caution">
    <text evidence="3">The sequence shown here is derived from an EMBL/GenBank/DDBJ whole genome shotgun (WGS) entry which is preliminary data.</text>
</comment>
<feature type="domain" description="HEPN" evidence="1">
    <location>
        <begin position="121"/>
        <end position="226"/>
    </location>
</feature>
<dbReference type="Gene3D" id="1.20.120.330">
    <property type="entry name" value="Nucleotidyltransferases domain 2"/>
    <property type="match status" value="1"/>
</dbReference>
<dbReference type="AlphaFoldDB" id="A0A6I4HVE7"/>
<dbReference type="Proteomes" id="UP000051449">
    <property type="component" value="Unassembled WGS sequence"/>
</dbReference>
<dbReference type="Pfam" id="PF05168">
    <property type="entry name" value="HEPN"/>
    <property type="match status" value="1"/>
</dbReference>
<accession>A0A6I4HVE7</accession>